<dbReference type="InterPro" id="IPR003729">
    <property type="entry name" value="Bi_nuclease_dom"/>
</dbReference>
<dbReference type="Gene3D" id="3.10.690.10">
    <property type="entry name" value="Bifunctional nuclease domain"/>
    <property type="match status" value="1"/>
</dbReference>
<gene>
    <name evidence="2" type="ORF">HMPREF0661_07430</name>
</gene>
<organism evidence="2 3">
    <name type="scientific">Prevotella melaninogenica DNF00666</name>
    <dbReference type="NCBI Taxonomy" id="1401073"/>
    <lineage>
        <taxon>Bacteria</taxon>
        <taxon>Pseudomonadati</taxon>
        <taxon>Bacteroidota</taxon>
        <taxon>Bacteroidia</taxon>
        <taxon>Bacteroidales</taxon>
        <taxon>Prevotellaceae</taxon>
        <taxon>Prevotella</taxon>
    </lineage>
</organism>
<accession>A0A096AKR4</accession>
<dbReference type="EMBL" id="JRNS01000379">
    <property type="protein sequence ID" value="KGF47221.1"/>
    <property type="molecule type" value="Genomic_DNA"/>
</dbReference>
<reference evidence="2 3" key="1">
    <citation type="submission" date="2014-07" db="EMBL/GenBank/DDBJ databases">
        <authorList>
            <person name="McCorrison J."/>
            <person name="Sanka R."/>
            <person name="Torralba M."/>
            <person name="Gillis M."/>
            <person name="Haft D.H."/>
            <person name="Methe B."/>
            <person name="Sutton G."/>
            <person name="Nelson K.E."/>
        </authorList>
    </citation>
    <scope>NUCLEOTIDE SEQUENCE [LARGE SCALE GENOMIC DNA]</scope>
    <source>
        <strain evidence="2 3">DNF00666</strain>
    </source>
</reference>
<comment type="caution">
    <text evidence="2">The sequence shown here is derived from an EMBL/GenBank/DDBJ whole genome shotgun (WGS) entry which is preliminary data.</text>
</comment>
<sequence length="182" mass="20568">MSKVQLIYEGVSQIVGGPELGLLVLSDLTHTRQIAIVCDKHMEYELGLRTGEKSVTERLLPEVLCCVNPMMTSEHYEILFNSIVDGQYKALLVNKDDLTLTPIRASDAILLAHVAKLNIFMEEHLFKRQSVDSSVSQNKMALPLNALSFEMLHHALEKAIEDENYELASMLRDEMKNRAKEP</sequence>
<dbReference type="AlphaFoldDB" id="A0A096AKR4"/>
<dbReference type="Proteomes" id="UP000029578">
    <property type="component" value="Unassembled WGS sequence"/>
</dbReference>
<protein>
    <submittedName>
        <fullName evidence="2">Excinuclease ABC subunit B</fullName>
    </submittedName>
</protein>
<evidence type="ECO:0000259" key="1">
    <source>
        <dbReference type="PROSITE" id="PS51658"/>
    </source>
</evidence>
<evidence type="ECO:0000313" key="2">
    <source>
        <dbReference type="EMBL" id="KGF47221.1"/>
    </source>
</evidence>
<dbReference type="SUPFAM" id="SSF103256">
    <property type="entry name" value="Hypothetical protein TM0160"/>
    <property type="match status" value="1"/>
</dbReference>
<dbReference type="PROSITE" id="PS51658">
    <property type="entry name" value="BFN"/>
    <property type="match status" value="1"/>
</dbReference>
<dbReference type="GO" id="GO:0004518">
    <property type="term" value="F:nuclease activity"/>
    <property type="evidence" value="ECO:0007669"/>
    <property type="project" value="InterPro"/>
</dbReference>
<proteinExistence type="predicted"/>
<dbReference type="RefSeq" id="WP_036865182.1">
    <property type="nucleotide sequence ID" value="NZ_JRNS01000379.1"/>
</dbReference>
<dbReference type="Pfam" id="PF02577">
    <property type="entry name" value="BFN_dom"/>
    <property type="match status" value="1"/>
</dbReference>
<evidence type="ECO:0000313" key="3">
    <source>
        <dbReference type="Proteomes" id="UP000029578"/>
    </source>
</evidence>
<dbReference type="InterPro" id="IPR036104">
    <property type="entry name" value="BFN_sf"/>
</dbReference>
<feature type="domain" description="BFN" evidence="1">
    <location>
        <begin position="3"/>
        <end position="133"/>
    </location>
</feature>
<name>A0A096AKR4_9BACT</name>